<name>A0A518KBP0_9BACT</name>
<proteinExistence type="predicted"/>
<evidence type="ECO:0000256" key="1">
    <source>
        <dbReference type="PROSITE-ProRule" id="PRU00339"/>
    </source>
</evidence>
<keyword evidence="1" id="KW-0802">TPR repeat</keyword>
<feature type="repeat" description="TPR" evidence="1">
    <location>
        <begin position="43"/>
        <end position="76"/>
    </location>
</feature>
<dbReference type="InterPro" id="IPR032466">
    <property type="entry name" value="Metal_Hydrolase"/>
</dbReference>
<dbReference type="InterPro" id="IPR019734">
    <property type="entry name" value="TPR_rpt"/>
</dbReference>
<evidence type="ECO:0000256" key="3">
    <source>
        <dbReference type="SAM" id="SignalP"/>
    </source>
</evidence>
<dbReference type="InterPro" id="IPR013108">
    <property type="entry name" value="Amidohydro_3"/>
</dbReference>
<feature type="domain" description="Amidohydrolase 3" evidence="4">
    <location>
        <begin position="320"/>
        <end position="799"/>
    </location>
</feature>
<dbReference type="Gene3D" id="2.30.40.10">
    <property type="entry name" value="Urease, subunit C, domain 1"/>
    <property type="match status" value="1"/>
</dbReference>
<dbReference type="Gene3D" id="3.20.20.140">
    <property type="entry name" value="Metal-dependent hydrolases"/>
    <property type="match status" value="1"/>
</dbReference>
<dbReference type="RefSeq" id="WP_145114307.1">
    <property type="nucleotide sequence ID" value="NZ_CP036349.1"/>
</dbReference>
<dbReference type="Proteomes" id="UP000316426">
    <property type="component" value="Chromosome"/>
</dbReference>
<dbReference type="CDD" id="cd01300">
    <property type="entry name" value="YtcJ_like"/>
    <property type="match status" value="1"/>
</dbReference>
<evidence type="ECO:0000313" key="6">
    <source>
        <dbReference type="Proteomes" id="UP000316426"/>
    </source>
</evidence>
<dbReference type="Gene3D" id="3.10.310.70">
    <property type="match status" value="1"/>
</dbReference>
<gene>
    <name evidence="5" type="primary">nfdA_4</name>
    <name evidence="5" type="ORF">Spa11_34280</name>
</gene>
<dbReference type="Pfam" id="PF07969">
    <property type="entry name" value="Amidohydro_3"/>
    <property type="match status" value="1"/>
</dbReference>
<dbReference type="SMART" id="SM00028">
    <property type="entry name" value="TPR"/>
    <property type="match status" value="2"/>
</dbReference>
<dbReference type="InterPro" id="IPR011990">
    <property type="entry name" value="TPR-like_helical_dom_sf"/>
</dbReference>
<feature type="signal peptide" evidence="3">
    <location>
        <begin position="1"/>
        <end position="18"/>
    </location>
</feature>
<accession>A0A518KBP0</accession>
<keyword evidence="6" id="KW-1185">Reference proteome</keyword>
<dbReference type="SUPFAM" id="SSF51338">
    <property type="entry name" value="Composite domain of metallo-dependent hydrolases"/>
    <property type="match status" value="1"/>
</dbReference>
<evidence type="ECO:0000313" key="5">
    <source>
        <dbReference type="EMBL" id="QDV75214.1"/>
    </source>
</evidence>
<dbReference type="SUPFAM" id="SSF51556">
    <property type="entry name" value="Metallo-dependent hydrolases"/>
    <property type="match status" value="1"/>
</dbReference>
<keyword evidence="3" id="KW-0732">Signal</keyword>
<dbReference type="PANTHER" id="PTHR22642">
    <property type="entry name" value="IMIDAZOLONEPROPIONASE"/>
    <property type="match status" value="1"/>
</dbReference>
<feature type="chain" id="PRO_5021764897" evidence="3">
    <location>
        <begin position="19"/>
        <end position="805"/>
    </location>
</feature>
<keyword evidence="5" id="KW-0378">Hydrolase</keyword>
<evidence type="ECO:0000259" key="4">
    <source>
        <dbReference type="Pfam" id="PF07969"/>
    </source>
</evidence>
<sequence precursor="true">MKAGSIALLILIVGSGIAANGHESPEHAIKAIDRKLAVEGGNSRLLVRRGDELRAIGHFAQAIASYRDALQFDPHSPNANLGLSRTLLAAGDFAECRAVVDSALPYSDDITAASLHAVLAEAASMQGDNVAALAAWEQAIRSPSPEVDWLLAHAETAGRVEGPKAKRLALEAARRRNPSVVLHREAIATLIECGDTSAARSMIQAGLQQSHWKRSWLLLRASAYERDGDLEHARRDLAVANAEALDRLANRPENPALLRQLEEVRMRQAALAADLVIVNARVITMDEETPPAEAIAIKDGRITAVGADEAIREHLVDDTEVLDAQGRVVLPGFIDAHIHPSPTFDELSPYGVVACGPEAVSSIDELIERLRRKAEHTPSGEWVRGRGYQDTKLGRHPTRLDLDQASTAHPIYIVHSSGHVAVANSYALSIAGITRETADPPGGAFDRDSDGEPNGVLRESAKGRISDSGPEPPEPSLSEWIEGMRRTFARYNRVGITSIHDAGINPDKLRRYQAFQSEEPQVRVYAMLRRRYLDDLQETIVRSGRGDAWLRIGAVKDFHGNSLSGRTCWLYGPYADRPGYHGIPPATSQEKLNARILAIHEAGLQACIHANGDREIDMVLDAFEAALQQSPRDDHRHRIEHASVVNQSILERVKRLGIVLAPHSYIWEHGDKMEAFGESRWPWMHPNGSAIRMGIPVAGTSDSPVSEARPMLRIQSMVTRTSAEGKCYGPEQAVTIDEAIRAWTWGGAFASFQEEEKGSLKVGKIADLVVLSRDPWATPPNELKDIEVDCTVVGGRIVHDVTRLE</sequence>
<dbReference type="Pfam" id="PF14559">
    <property type="entry name" value="TPR_19"/>
    <property type="match status" value="1"/>
</dbReference>
<dbReference type="AlphaFoldDB" id="A0A518KBP0"/>
<dbReference type="InterPro" id="IPR011059">
    <property type="entry name" value="Metal-dep_hydrolase_composite"/>
</dbReference>
<dbReference type="InterPro" id="IPR033932">
    <property type="entry name" value="YtcJ-like"/>
</dbReference>
<dbReference type="SUPFAM" id="SSF48452">
    <property type="entry name" value="TPR-like"/>
    <property type="match status" value="1"/>
</dbReference>
<dbReference type="PANTHER" id="PTHR22642:SF2">
    <property type="entry name" value="PROTEIN LONG AFTER FAR-RED 3"/>
    <property type="match status" value="1"/>
</dbReference>
<reference evidence="5 6" key="1">
    <citation type="submission" date="2019-02" db="EMBL/GenBank/DDBJ databases">
        <title>Deep-cultivation of Planctomycetes and their phenomic and genomic characterization uncovers novel biology.</title>
        <authorList>
            <person name="Wiegand S."/>
            <person name="Jogler M."/>
            <person name="Boedeker C."/>
            <person name="Pinto D."/>
            <person name="Vollmers J."/>
            <person name="Rivas-Marin E."/>
            <person name="Kohn T."/>
            <person name="Peeters S.H."/>
            <person name="Heuer A."/>
            <person name="Rast P."/>
            <person name="Oberbeckmann S."/>
            <person name="Bunk B."/>
            <person name="Jeske O."/>
            <person name="Meyerdierks A."/>
            <person name="Storesund J.E."/>
            <person name="Kallscheuer N."/>
            <person name="Luecker S."/>
            <person name="Lage O.M."/>
            <person name="Pohl T."/>
            <person name="Merkel B.J."/>
            <person name="Hornburger P."/>
            <person name="Mueller R.-W."/>
            <person name="Bruemmer F."/>
            <person name="Labrenz M."/>
            <person name="Spormann A.M."/>
            <person name="Op den Camp H."/>
            <person name="Overmann J."/>
            <person name="Amann R."/>
            <person name="Jetten M.S.M."/>
            <person name="Mascher T."/>
            <person name="Medema M.H."/>
            <person name="Devos D.P."/>
            <person name="Kaster A.-K."/>
            <person name="Ovreas L."/>
            <person name="Rohde M."/>
            <person name="Galperin M.Y."/>
            <person name="Jogler C."/>
        </authorList>
    </citation>
    <scope>NUCLEOTIDE SEQUENCE [LARGE SCALE GENOMIC DNA]</scope>
    <source>
        <strain evidence="5 6">Spa11</strain>
    </source>
</reference>
<dbReference type="Gene3D" id="1.25.40.10">
    <property type="entry name" value="Tetratricopeptide repeat domain"/>
    <property type="match status" value="1"/>
</dbReference>
<feature type="region of interest" description="Disordered" evidence="2">
    <location>
        <begin position="438"/>
        <end position="477"/>
    </location>
</feature>
<organism evidence="5 6">
    <name type="scientific">Botrimarina mediterranea</name>
    <dbReference type="NCBI Taxonomy" id="2528022"/>
    <lineage>
        <taxon>Bacteria</taxon>
        <taxon>Pseudomonadati</taxon>
        <taxon>Planctomycetota</taxon>
        <taxon>Planctomycetia</taxon>
        <taxon>Pirellulales</taxon>
        <taxon>Lacipirellulaceae</taxon>
        <taxon>Botrimarina</taxon>
    </lineage>
</organism>
<evidence type="ECO:0000256" key="2">
    <source>
        <dbReference type="SAM" id="MobiDB-lite"/>
    </source>
</evidence>
<dbReference type="EMBL" id="CP036349">
    <property type="protein sequence ID" value="QDV75214.1"/>
    <property type="molecule type" value="Genomic_DNA"/>
</dbReference>
<dbReference type="EC" id="3.5.1.91" evidence="5"/>
<dbReference type="GO" id="GO:0016810">
    <property type="term" value="F:hydrolase activity, acting on carbon-nitrogen (but not peptide) bonds"/>
    <property type="evidence" value="ECO:0007669"/>
    <property type="project" value="InterPro"/>
</dbReference>
<dbReference type="PROSITE" id="PS50005">
    <property type="entry name" value="TPR"/>
    <property type="match status" value="1"/>
</dbReference>
<dbReference type="KEGG" id="bmei:Spa11_34280"/>
<protein>
    <submittedName>
        <fullName evidence="5">N-substituted formamide deformylase</fullName>
        <ecNumber evidence="5">3.5.1.91</ecNumber>
    </submittedName>
</protein>